<dbReference type="GO" id="GO:0006351">
    <property type="term" value="P:DNA-templated transcription"/>
    <property type="evidence" value="ECO:0007669"/>
    <property type="project" value="InterPro"/>
</dbReference>
<evidence type="ECO:0000256" key="2">
    <source>
        <dbReference type="ARBA" id="ARBA00022478"/>
    </source>
</evidence>
<evidence type="ECO:0000256" key="3">
    <source>
        <dbReference type="ARBA" id="ARBA00022679"/>
    </source>
</evidence>
<dbReference type="CDD" id="cd17581">
    <property type="entry name" value="REC_typeA_ARR"/>
    <property type="match status" value="1"/>
</dbReference>
<dbReference type="SUPFAM" id="SSF64484">
    <property type="entry name" value="beta and beta-prime subunits of DNA dependent RNA-polymerase"/>
    <property type="match status" value="1"/>
</dbReference>
<keyword evidence="5" id="KW-0902">Two-component regulatory system</keyword>
<dbReference type="InterPro" id="IPR011006">
    <property type="entry name" value="CheY-like_superfamily"/>
</dbReference>
<dbReference type="Pfam" id="PF00072">
    <property type="entry name" value="Response_reg"/>
    <property type="match status" value="1"/>
</dbReference>
<keyword evidence="3" id="KW-0808">Transferase</keyword>
<dbReference type="GO" id="GO:0000428">
    <property type="term" value="C:DNA-directed RNA polymerase complex"/>
    <property type="evidence" value="ECO:0007669"/>
    <property type="project" value="UniProtKB-KW"/>
</dbReference>
<dbReference type="SUPFAM" id="SSF52172">
    <property type="entry name" value="CheY-like"/>
    <property type="match status" value="1"/>
</dbReference>
<dbReference type="PANTHER" id="PTHR43874">
    <property type="entry name" value="TWO-COMPONENT RESPONSE REGULATOR"/>
    <property type="match status" value="1"/>
</dbReference>
<dbReference type="Gene3D" id="3.40.50.2300">
    <property type="match status" value="1"/>
</dbReference>
<keyword evidence="6" id="KW-0805">Transcription regulation</keyword>
<evidence type="ECO:0000256" key="1">
    <source>
        <dbReference type="ARBA" id="ARBA00012418"/>
    </source>
</evidence>
<keyword evidence="4" id="KW-0548">Nucleotidyltransferase</keyword>
<dbReference type="InterPro" id="IPR037033">
    <property type="entry name" value="DNA-dir_RNAP_su2_hyb_sf"/>
</dbReference>
<dbReference type="InterPro" id="IPR001789">
    <property type="entry name" value="Sig_transdc_resp-reg_receiver"/>
</dbReference>
<dbReference type="InterPro" id="IPR007120">
    <property type="entry name" value="DNA-dir_RNAP_su2_dom"/>
</dbReference>
<dbReference type="PROSITE" id="PS50110">
    <property type="entry name" value="RESPONSE_REGULATORY"/>
    <property type="match status" value="1"/>
</dbReference>
<dbReference type="EMBL" id="JACGWM010000005">
    <property type="protein sequence ID" value="KAL0372414.1"/>
    <property type="molecule type" value="Genomic_DNA"/>
</dbReference>
<evidence type="ECO:0000256" key="8">
    <source>
        <dbReference type="PROSITE-ProRule" id="PRU00169"/>
    </source>
</evidence>
<name>A0AAW2QXJ1_9LAMI</name>
<gene>
    <name evidence="10" type="ORF">Scaly_0923000</name>
</gene>
<feature type="modified residue" description="4-aspartylphosphate" evidence="8">
    <location>
        <position position="162"/>
    </location>
</feature>
<sequence length="530" mass="59766">MSRKRNPKSTLLSLDANQVHNYHVATIPGIRQIPGSFNSVTASAGSEILLHMDLDGGVDPPLFFIWAVEIFLKMAKNGVFSRFRRLEKTDEFSACIDPHEVHVLAVDDSLVDRKVIERLLKITACKVTAVDSGRSALQLLGLDEEETSVGFHGLKVDLIITDYCMPGMTGYELLKKIKGSSTFREIPVVIMSSENVLARIDRCLEEGAEDFIVKPVKLSDVKRLKNYMFGEGRVQRQDTDNPSLLNPRLLILLITTSSKNRIVVIMVPVELCPVGVTRYTVVGVEYVRKRYGVYELVDITDVFPLGVSNRSIGTPKRKTLRTIHLVSIKASHGMPANKSRMLILSRVFSMRLEIADEQALLNLFFIMSLKLANTHLIGARFAFSPRRMEKIVDWLGFSRWGDERVNDGRTGEKVKSPSLYFYQRLTHMAEDKVKFRNTGRVHPLTRQLVADRKRFGGTKFGEMERDCLIAHGAAANLHERLFTLSDSSQMHICRKCKNIANVIQRPVYGGCLIRGPYCRFCESGRCSEGK</sequence>
<evidence type="ECO:0000259" key="9">
    <source>
        <dbReference type="PROSITE" id="PS50110"/>
    </source>
</evidence>
<dbReference type="Pfam" id="PF04560">
    <property type="entry name" value="RNA_pol_Rpb2_7"/>
    <property type="match status" value="1"/>
</dbReference>
<reference evidence="10" key="1">
    <citation type="submission" date="2020-06" db="EMBL/GenBank/DDBJ databases">
        <authorList>
            <person name="Li T."/>
            <person name="Hu X."/>
            <person name="Zhang T."/>
            <person name="Song X."/>
            <person name="Zhang H."/>
            <person name="Dai N."/>
            <person name="Sheng W."/>
            <person name="Hou X."/>
            <person name="Wei L."/>
        </authorList>
    </citation>
    <scope>NUCLEOTIDE SEQUENCE</scope>
    <source>
        <strain evidence="10">KEN8</strain>
        <tissue evidence="10">Leaf</tissue>
    </source>
</reference>
<dbReference type="Gene3D" id="2.40.270.10">
    <property type="entry name" value="DNA-directed RNA polymerase, subunit 2, domain 6"/>
    <property type="match status" value="1"/>
</dbReference>
<reference evidence="10" key="2">
    <citation type="journal article" date="2024" name="Plant">
        <title>Genomic evolution and insights into agronomic trait innovations of Sesamum species.</title>
        <authorList>
            <person name="Miao H."/>
            <person name="Wang L."/>
            <person name="Qu L."/>
            <person name="Liu H."/>
            <person name="Sun Y."/>
            <person name="Le M."/>
            <person name="Wang Q."/>
            <person name="Wei S."/>
            <person name="Zheng Y."/>
            <person name="Lin W."/>
            <person name="Duan Y."/>
            <person name="Cao H."/>
            <person name="Xiong S."/>
            <person name="Wang X."/>
            <person name="Wei L."/>
            <person name="Li C."/>
            <person name="Ma Q."/>
            <person name="Ju M."/>
            <person name="Zhao R."/>
            <person name="Li G."/>
            <person name="Mu C."/>
            <person name="Tian Q."/>
            <person name="Mei H."/>
            <person name="Zhang T."/>
            <person name="Gao T."/>
            <person name="Zhang H."/>
        </authorList>
    </citation>
    <scope>NUCLEOTIDE SEQUENCE</scope>
    <source>
        <strain evidence="10">KEN8</strain>
    </source>
</reference>
<evidence type="ECO:0000256" key="5">
    <source>
        <dbReference type="ARBA" id="ARBA00023012"/>
    </source>
</evidence>
<comment type="caution">
    <text evidence="10">The sequence shown here is derived from an EMBL/GenBank/DDBJ whole genome shotgun (WGS) entry which is preliminary data.</text>
</comment>
<dbReference type="InterPro" id="IPR007641">
    <property type="entry name" value="RNA_pol_Rpb2_7"/>
</dbReference>
<keyword evidence="7" id="KW-0804">Transcription</keyword>
<dbReference type="GO" id="GO:0003677">
    <property type="term" value="F:DNA binding"/>
    <property type="evidence" value="ECO:0007669"/>
    <property type="project" value="InterPro"/>
</dbReference>
<dbReference type="EC" id="2.7.7.6" evidence="1"/>
<dbReference type="GO" id="GO:0000160">
    <property type="term" value="P:phosphorelay signal transduction system"/>
    <property type="evidence" value="ECO:0007669"/>
    <property type="project" value="UniProtKB-KW"/>
</dbReference>
<dbReference type="InterPro" id="IPR045279">
    <property type="entry name" value="ARR-like"/>
</dbReference>
<protein>
    <recommendedName>
        <fullName evidence="1">DNA-directed RNA polymerase</fullName>
        <ecNumber evidence="1">2.7.7.6</ecNumber>
    </recommendedName>
</protein>
<dbReference type="Gene3D" id="3.90.1800.10">
    <property type="entry name" value="RNA polymerase alpha subunit dimerisation domain"/>
    <property type="match status" value="1"/>
</dbReference>
<keyword evidence="8" id="KW-0597">Phosphoprotein</keyword>
<dbReference type="GO" id="GO:0003899">
    <property type="term" value="F:DNA-directed RNA polymerase activity"/>
    <property type="evidence" value="ECO:0007669"/>
    <property type="project" value="UniProtKB-EC"/>
</dbReference>
<accession>A0AAW2QXJ1</accession>
<dbReference type="GO" id="GO:0009736">
    <property type="term" value="P:cytokinin-activated signaling pathway"/>
    <property type="evidence" value="ECO:0007669"/>
    <property type="project" value="InterPro"/>
</dbReference>
<keyword evidence="2" id="KW-0240">DNA-directed RNA polymerase</keyword>
<evidence type="ECO:0000256" key="7">
    <source>
        <dbReference type="ARBA" id="ARBA00023163"/>
    </source>
</evidence>
<evidence type="ECO:0000256" key="6">
    <source>
        <dbReference type="ARBA" id="ARBA00023015"/>
    </source>
</evidence>
<feature type="domain" description="Response regulatory" evidence="9">
    <location>
        <begin position="102"/>
        <end position="229"/>
    </location>
</feature>
<dbReference type="Pfam" id="PF00562">
    <property type="entry name" value="RNA_pol_Rpb2_6"/>
    <property type="match status" value="1"/>
</dbReference>
<dbReference type="PANTHER" id="PTHR43874:SF50">
    <property type="entry name" value="TWO-COMPONENT RESPONSE REGULATOR ARR3-RELATED"/>
    <property type="match status" value="1"/>
</dbReference>
<evidence type="ECO:0000313" key="10">
    <source>
        <dbReference type="EMBL" id="KAL0372414.1"/>
    </source>
</evidence>
<dbReference type="SMART" id="SM00448">
    <property type="entry name" value="REC"/>
    <property type="match status" value="1"/>
</dbReference>
<organism evidence="10">
    <name type="scientific">Sesamum calycinum</name>
    <dbReference type="NCBI Taxonomy" id="2727403"/>
    <lineage>
        <taxon>Eukaryota</taxon>
        <taxon>Viridiplantae</taxon>
        <taxon>Streptophyta</taxon>
        <taxon>Embryophyta</taxon>
        <taxon>Tracheophyta</taxon>
        <taxon>Spermatophyta</taxon>
        <taxon>Magnoliopsida</taxon>
        <taxon>eudicotyledons</taxon>
        <taxon>Gunneridae</taxon>
        <taxon>Pentapetalae</taxon>
        <taxon>asterids</taxon>
        <taxon>lamiids</taxon>
        <taxon>Lamiales</taxon>
        <taxon>Pedaliaceae</taxon>
        <taxon>Sesamum</taxon>
    </lineage>
</organism>
<proteinExistence type="predicted"/>
<dbReference type="AlphaFoldDB" id="A0AAW2QXJ1"/>
<evidence type="ECO:0000256" key="4">
    <source>
        <dbReference type="ARBA" id="ARBA00022695"/>
    </source>
</evidence>